<dbReference type="RefSeq" id="WP_189011694.1">
    <property type="nucleotide sequence ID" value="NZ_BMPP01000025.1"/>
</dbReference>
<proteinExistence type="predicted"/>
<accession>A0ABQ2F4B5</accession>
<sequence>MNVLLTATALLGLGLSAAQPAASGWPQGSCLHGTTINDTGRTLNLRALEGEIRKLIHQAGVAPAPTCSTYLNVLVHAEPLGPQTIRMTAHLVLAEREVTLNEVTRKAPAFGCRRTVTEIVHPHEDFFTSSQAVIKRLLAEAPQCTV</sequence>
<name>A0ABQ2F4B5_9DEIO</name>
<dbReference type="EMBL" id="BMPP01000025">
    <property type="protein sequence ID" value="GGK40973.1"/>
    <property type="molecule type" value="Genomic_DNA"/>
</dbReference>
<dbReference type="Proteomes" id="UP000647587">
    <property type="component" value="Unassembled WGS sequence"/>
</dbReference>
<evidence type="ECO:0000256" key="1">
    <source>
        <dbReference type="SAM" id="SignalP"/>
    </source>
</evidence>
<organism evidence="2 3">
    <name type="scientific">Deinococcus malanensis</name>
    <dbReference type="NCBI Taxonomy" id="1706855"/>
    <lineage>
        <taxon>Bacteria</taxon>
        <taxon>Thermotogati</taxon>
        <taxon>Deinococcota</taxon>
        <taxon>Deinococci</taxon>
        <taxon>Deinococcales</taxon>
        <taxon>Deinococcaceae</taxon>
        <taxon>Deinococcus</taxon>
    </lineage>
</organism>
<evidence type="ECO:0000313" key="2">
    <source>
        <dbReference type="EMBL" id="GGK40973.1"/>
    </source>
</evidence>
<keyword evidence="3" id="KW-1185">Reference proteome</keyword>
<feature type="chain" id="PRO_5045672091" evidence="1">
    <location>
        <begin position="22"/>
        <end position="146"/>
    </location>
</feature>
<gene>
    <name evidence="2" type="ORF">GCM10008955_38450</name>
</gene>
<protein>
    <submittedName>
        <fullName evidence="2">Uncharacterized protein</fullName>
    </submittedName>
</protein>
<evidence type="ECO:0000313" key="3">
    <source>
        <dbReference type="Proteomes" id="UP000647587"/>
    </source>
</evidence>
<keyword evidence="1" id="KW-0732">Signal</keyword>
<feature type="signal peptide" evidence="1">
    <location>
        <begin position="1"/>
        <end position="21"/>
    </location>
</feature>
<reference evidence="3" key="1">
    <citation type="journal article" date="2019" name="Int. J. Syst. Evol. Microbiol.">
        <title>The Global Catalogue of Microorganisms (GCM) 10K type strain sequencing project: providing services to taxonomists for standard genome sequencing and annotation.</title>
        <authorList>
            <consortium name="The Broad Institute Genomics Platform"/>
            <consortium name="The Broad Institute Genome Sequencing Center for Infectious Disease"/>
            <person name="Wu L."/>
            <person name="Ma J."/>
        </authorList>
    </citation>
    <scope>NUCLEOTIDE SEQUENCE [LARGE SCALE GENOMIC DNA]</scope>
    <source>
        <strain evidence="3">JCM 30331</strain>
    </source>
</reference>
<comment type="caution">
    <text evidence="2">The sequence shown here is derived from an EMBL/GenBank/DDBJ whole genome shotgun (WGS) entry which is preliminary data.</text>
</comment>